<dbReference type="InterPro" id="IPR050093">
    <property type="entry name" value="ABC_SmlMolc_Importer"/>
</dbReference>
<keyword evidence="5" id="KW-0547">Nucleotide-binding</keyword>
<dbReference type="SUPFAM" id="SSF50331">
    <property type="entry name" value="MOP-like"/>
    <property type="match status" value="1"/>
</dbReference>
<dbReference type="InterPro" id="IPR003593">
    <property type="entry name" value="AAA+_ATPase"/>
</dbReference>
<keyword evidence="9" id="KW-0472">Membrane</keyword>
<protein>
    <submittedName>
        <fullName evidence="11">ABC transporter ATP-binding protein</fullName>
    </submittedName>
</protein>
<keyword evidence="6 11" id="KW-0067">ATP-binding</keyword>
<keyword evidence="3" id="KW-1003">Cell membrane</keyword>
<evidence type="ECO:0000256" key="6">
    <source>
        <dbReference type="ARBA" id="ARBA00022840"/>
    </source>
</evidence>
<sequence>MSVVDHPVREGHCAGMRTPAALASRLIVEDVRLAYGDVPAVRGVSFTAEPGEIICLLGHSGCGKTTLLRLIAGIERPDSGRILLDERVLAGPEGFVPPERRNIGLVFQDYALFPHLTNLENVAFGLRRMNTADAEVEARRALARVGLERYAGEYPHTLSGGEQQRVALARALAPRPGILLMDEPFSGLDRRLRDSVRTETLNVLREVRATSIIVTHDPEEAMRLGDRIGLMRAGALVQIGTPEELYRHPADLAAARFFCELNEVPGRVKAGMLETPLGRWPATGLAEGAAGIAAIRPQGVGLRAPGAGRRGRLVAHRFLGELDLYEVAVDGLDDHLVARRRPLAGLERGHEVGVEIEAAEVLVFAAETS</sequence>
<evidence type="ECO:0000256" key="5">
    <source>
        <dbReference type="ARBA" id="ARBA00022741"/>
    </source>
</evidence>
<comment type="similarity">
    <text evidence="1">Belongs to the ABC transporter superfamily.</text>
</comment>
<dbReference type="InterPro" id="IPR017871">
    <property type="entry name" value="ABC_transporter-like_CS"/>
</dbReference>
<evidence type="ECO:0000256" key="1">
    <source>
        <dbReference type="ARBA" id="ARBA00005417"/>
    </source>
</evidence>
<evidence type="ECO:0000256" key="8">
    <source>
        <dbReference type="ARBA" id="ARBA00023065"/>
    </source>
</evidence>
<dbReference type="SUPFAM" id="SSF52540">
    <property type="entry name" value="P-loop containing nucleoside triphosphate hydrolases"/>
    <property type="match status" value="1"/>
</dbReference>
<dbReference type="InterPro" id="IPR003439">
    <property type="entry name" value="ABC_transporter-like_ATP-bd"/>
</dbReference>
<keyword evidence="2" id="KW-0813">Transport</keyword>
<reference evidence="11 12" key="1">
    <citation type="submission" date="2022-04" db="EMBL/GenBank/DDBJ databases">
        <authorList>
            <person name="Grouzdev D.S."/>
            <person name="Pantiukh K.S."/>
            <person name="Krutkina M.S."/>
        </authorList>
    </citation>
    <scope>NUCLEOTIDE SEQUENCE [LARGE SCALE GENOMIC DNA]</scope>
    <source>
        <strain evidence="11 12">6x-1</strain>
    </source>
</reference>
<gene>
    <name evidence="11" type="ORF">MWN34_18280</name>
</gene>
<keyword evidence="7" id="KW-0408">Iron</keyword>
<keyword evidence="4" id="KW-0410">Iron transport</keyword>
<organism evidence="11 12">
    <name type="scientific">Ancylobacter crimeensis</name>
    <dbReference type="NCBI Taxonomy" id="2579147"/>
    <lineage>
        <taxon>Bacteria</taxon>
        <taxon>Pseudomonadati</taxon>
        <taxon>Pseudomonadota</taxon>
        <taxon>Alphaproteobacteria</taxon>
        <taxon>Hyphomicrobiales</taxon>
        <taxon>Xanthobacteraceae</taxon>
        <taxon>Ancylobacter</taxon>
    </lineage>
</organism>
<dbReference type="EMBL" id="JALKCH010000015">
    <property type="protein sequence ID" value="MCK0198851.1"/>
    <property type="molecule type" value="Genomic_DNA"/>
</dbReference>
<evidence type="ECO:0000256" key="2">
    <source>
        <dbReference type="ARBA" id="ARBA00022448"/>
    </source>
</evidence>
<keyword evidence="12" id="KW-1185">Reference proteome</keyword>
<dbReference type="Proteomes" id="UP001203284">
    <property type="component" value="Unassembled WGS sequence"/>
</dbReference>
<accession>A0ABT0DFW1</accession>
<proteinExistence type="inferred from homology"/>
<dbReference type="PANTHER" id="PTHR42781:SF4">
    <property type="entry name" value="SPERMIDINE_PUTRESCINE IMPORT ATP-BINDING PROTEIN POTA"/>
    <property type="match status" value="1"/>
</dbReference>
<evidence type="ECO:0000313" key="11">
    <source>
        <dbReference type="EMBL" id="MCK0198851.1"/>
    </source>
</evidence>
<dbReference type="CDD" id="cd03259">
    <property type="entry name" value="ABC_Carb_Solutes_like"/>
    <property type="match status" value="1"/>
</dbReference>
<dbReference type="Gene3D" id="3.40.50.300">
    <property type="entry name" value="P-loop containing nucleotide triphosphate hydrolases"/>
    <property type="match status" value="1"/>
</dbReference>
<comment type="caution">
    <text evidence="11">The sequence shown here is derived from an EMBL/GenBank/DDBJ whole genome shotgun (WGS) entry which is preliminary data.</text>
</comment>
<keyword evidence="8" id="KW-0406">Ion transport</keyword>
<dbReference type="PROSITE" id="PS50893">
    <property type="entry name" value="ABC_TRANSPORTER_2"/>
    <property type="match status" value="1"/>
</dbReference>
<dbReference type="Pfam" id="PF00005">
    <property type="entry name" value="ABC_tran"/>
    <property type="match status" value="1"/>
</dbReference>
<evidence type="ECO:0000256" key="3">
    <source>
        <dbReference type="ARBA" id="ARBA00022475"/>
    </source>
</evidence>
<dbReference type="InterPro" id="IPR015853">
    <property type="entry name" value="ABC_transpr_FbpC"/>
</dbReference>
<evidence type="ECO:0000256" key="7">
    <source>
        <dbReference type="ARBA" id="ARBA00023004"/>
    </source>
</evidence>
<dbReference type="PANTHER" id="PTHR42781">
    <property type="entry name" value="SPERMIDINE/PUTRESCINE IMPORT ATP-BINDING PROTEIN POTA"/>
    <property type="match status" value="1"/>
</dbReference>
<dbReference type="RefSeq" id="WP_247030748.1">
    <property type="nucleotide sequence ID" value="NZ_JALKCH010000015.1"/>
</dbReference>
<feature type="domain" description="ABC transporter" evidence="10">
    <location>
        <begin position="26"/>
        <end position="258"/>
    </location>
</feature>
<evidence type="ECO:0000259" key="10">
    <source>
        <dbReference type="PROSITE" id="PS50893"/>
    </source>
</evidence>
<dbReference type="InterPro" id="IPR027417">
    <property type="entry name" value="P-loop_NTPase"/>
</dbReference>
<evidence type="ECO:0000256" key="4">
    <source>
        <dbReference type="ARBA" id="ARBA00022496"/>
    </source>
</evidence>
<dbReference type="InterPro" id="IPR008995">
    <property type="entry name" value="Mo/tungstate-bd_C_term_dom"/>
</dbReference>
<dbReference type="PROSITE" id="PS00211">
    <property type="entry name" value="ABC_TRANSPORTER_1"/>
    <property type="match status" value="1"/>
</dbReference>
<evidence type="ECO:0000256" key="9">
    <source>
        <dbReference type="ARBA" id="ARBA00023136"/>
    </source>
</evidence>
<dbReference type="SMART" id="SM00382">
    <property type="entry name" value="AAA"/>
    <property type="match status" value="1"/>
</dbReference>
<dbReference type="GO" id="GO:0005524">
    <property type="term" value="F:ATP binding"/>
    <property type="evidence" value="ECO:0007669"/>
    <property type="project" value="UniProtKB-KW"/>
</dbReference>
<evidence type="ECO:0000313" key="12">
    <source>
        <dbReference type="Proteomes" id="UP001203284"/>
    </source>
</evidence>
<name>A0ABT0DFW1_9HYPH</name>